<dbReference type="RefSeq" id="WP_207164768.1">
    <property type="nucleotide sequence ID" value="NZ_CP071382.1"/>
</dbReference>
<dbReference type="InterPro" id="IPR029016">
    <property type="entry name" value="GAF-like_dom_sf"/>
</dbReference>
<dbReference type="Pfam" id="PF00512">
    <property type="entry name" value="HisKA"/>
    <property type="match status" value="1"/>
</dbReference>
<dbReference type="EC" id="2.7.13.3" evidence="2"/>
<dbReference type="InterPro" id="IPR000014">
    <property type="entry name" value="PAS"/>
</dbReference>
<dbReference type="Proteomes" id="UP000663651">
    <property type="component" value="Chromosome"/>
</dbReference>
<comment type="catalytic activity">
    <reaction evidence="1">
        <text>ATP + protein L-histidine = ADP + protein N-phospho-L-histidine.</text>
        <dbReference type="EC" id="2.7.13.3"/>
    </reaction>
</comment>
<dbReference type="SMART" id="SM00091">
    <property type="entry name" value="PAS"/>
    <property type="match status" value="1"/>
</dbReference>
<accession>A0ABX7Q696</accession>
<proteinExistence type="predicted"/>
<dbReference type="SUPFAM" id="SSF55781">
    <property type="entry name" value="GAF domain-like"/>
    <property type="match status" value="1"/>
</dbReference>
<sequence>MSSTKDWKYIVFGWRGAIVLLLGFVGTFFAYSFHGAPIFGFLSFVLILFITCFSFMAVNFRRMKSIEALAHVHELMQVQRELDKTVRRYRSLLEGAGTAIFVFSADTGMLVEANRRGTELFGYDKEEMALLRGKDLVLEEDQEKFVALVHRVARRGRGRSDGINFRRKVGERFLGEIEARLIDLGDEKVVHAAVRDITYKHRAERELRQRNKELSTLIGIIARANQDMDLETVLDVTLRETIEAFGADAGGIHLRERDGTLRPTASVNLPEQLRFILARREEESPLERIAATAAPLSLENLAAGIAGCSSPEVLQGWKGFAGVPLSVRNRVTGVMYLLSKKERRFSEDDVAHFLSIAGQMGIVIENARLFHELKWKSDELMGSLRLLERNSHELAFSQHRLRTNLMLVERANQELERIDRMKSNFLGMVSHEFRTPLTSIMSGTEFLISSPSFSLDGNSRKVLAMIHQGGERLSEIVSDILKVAKLEADCTTVNRSPLHIVQVFEEVLAAVESLRIERDLTIVFANMEGLPYCSGDQECFRDIFTELLENSIKFTPDGGTIMVDARVVDRQVLERKEQIITRFNPGFLAQVEDRSYLEVEVRDSGIGVSHEEQVKIFDKFYEVGDIRHHSSGKHKFQGKGTGLGLAIVKGMVEAHGGMVWVESHGGAEGAQFGSAFFVLLPLEDCLTQPPLPLAEAGMPGTGGGYPQNGDSGPEDTH</sequence>
<feature type="transmembrane region" description="Helical" evidence="7">
    <location>
        <begin position="12"/>
        <end position="32"/>
    </location>
</feature>
<reference evidence="10 11" key="1">
    <citation type="submission" date="2021-03" db="EMBL/GenBank/DDBJ databases">
        <title>Geobacter metallireducens gen. nov. sp. nov., a microorganism capable of coupling the complete oxidation of organic compounds to the reduction of iron and other metals.</title>
        <authorList>
            <person name="Li Y."/>
        </authorList>
    </citation>
    <scope>NUCLEOTIDE SEQUENCE [LARGE SCALE GENOMIC DNA]</scope>
    <source>
        <strain evidence="10 11">Jerry-YX</strain>
    </source>
</reference>
<evidence type="ECO:0000256" key="6">
    <source>
        <dbReference type="SAM" id="MobiDB-lite"/>
    </source>
</evidence>
<organism evidence="10 11">
    <name type="scientific">Geobacter benzoatilyticus</name>
    <dbReference type="NCBI Taxonomy" id="2815309"/>
    <lineage>
        <taxon>Bacteria</taxon>
        <taxon>Pseudomonadati</taxon>
        <taxon>Thermodesulfobacteriota</taxon>
        <taxon>Desulfuromonadia</taxon>
        <taxon>Geobacterales</taxon>
        <taxon>Geobacteraceae</taxon>
        <taxon>Geobacter</taxon>
    </lineage>
</organism>
<keyword evidence="7" id="KW-1133">Transmembrane helix</keyword>
<feature type="domain" description="Histidine kinase" evidence="8">
    <location>
        <begin position="428"/>
        <end position="684"/>
    </location>
</feature>
<evidence type="ECO:0000259" key="8">
    <source>
        <dbReference type="PROSITE" id="PS50109"/>
    </source>
</evidence>
<evidence type="ECO:0000259" key="9">
    <source>
        <dbReference type="PROSITE" id="PS50112"/>
    </source>
</evidence>
<dbReference type="PROSITE" id="PS50109">
    <property type="entry name" value="HIS_KIN"/>
    <property type="match status" value="1"/>
</dbReference>
<dbReference type="EMBL" id="CP071382">
    <property type="protein sequence ID" value="QSV46972.1"/>
    <property type="molecule type" value="Genomic_DNA"/>
</dbReference>
<dbReference type="Pfam" id="PF13185">
    <property type="entry name" value="GAF_2"/>
    <property type="match status" value="1"/>
</dbReference>
<feature type="domain" description="PAS" evidence="9">
    <location>
        <begin position="85"/>
        <end position="156"/>
    </location>
</feature>
<dbReference type="PANTHER" id="PTHR43047:SF72">
    <property type="entry name" value="OSMOSENSING HISTIDINE PROTEIN KINASE SLN1"/>
    <property type="match status" value="1"/>
</dbReference>
<dbReference type="Pfam" id="PF02518">
    <property type="entry name" value="HATPase_c"/>
    <property type="match status" value="1"/>
</dbReference>
<evidence type="ECO:0000256" key="2">
    <source>
        <dbReference type="ARBA" id="ARBA00012438"/>
    </source>
</evidence>
<dbReference type="PANTHER" id="PTHR43047">
    <property type="entry name" value="TWO-COMPONENT HISTIDINE PROTEIN KINASE"/>
    <property type="match status" value="1"/>
</dbReference>
<dbReference type="Pfam" id="PF13426">
    <property type="entry name" value="PAS_9"/>
    <property type="match status" value="1"/>
</dbReference>
<dbReference type="Gene3D" id="3.30.450.20">
    <property type="entry name" value="PAS domain"/>
    <property type="match status" value="1"/>
</dbReference>
<gene>
    <name evidence="10" type="ORF">JZM60_06825</name>
</gene>
<evidence type="ECO:0000256" key="7">
    <source>
        <dbReference type="SAM" id="Phobius"/>
    </source>
</evidence>
<dbReference type="SMART" id="SM00065">
    <property type="entry name" value="GAF"/>
    <property type="match status" value="1"/>
</dbReference>
<dbReference type="SUPFAM" id="SSF55874">
    <property type="entry name" value="ATPase domain of HSP90 chaperone/DNA topoisomerase II/histidine kinase"/>
    <property type="match status" value="1"/>
</dbReference>
<protein>
    <recommendedName>
        <fullName evidence="2">histidine kinase</fullName>
        <ecNumber evidence="2">2.7.13.3</ecNumber>
    </recommendedName>
</protein>
<dbReference type="InterPro" id="IPR036890">
    <property type="entry name" value="HATPase_C_sf"/>
</dbReference>
<feature type="transmembrane region" description="Helical" evidence="7">
    <location>
        <begin position="38"/>
        <end position="58"/>
    </location>
</feature>
<evidence type="ECO:0000256" key="4">
    <source>
        <dbReference type="ARBA" id="ARBA00022679"/>
    </source>
</evidence>
<dbReference type="SMART" id="SM00387">
    <property type="entry name" value="HATPase_c"/>
    <property type="match status" value="1"/>
</dbReference>
<dbReference type="CDD" id="cd00130">
    <property type="entry name" value="PAS"/>
    <property type="match status" value="1"/>
</dbReference>
<keyword evidence="4" id="KW-0808">Transferase</keyword>
<dbReference type="InterPro" id="IPR003594">
    <property type="entry name" value="HATPase_dom"/>
</dbReference>
<dbReference type="SUPFAM" id="SSF47384">
    <property type="entry name" value="Homodimeric domain of signal transducing histidine kinase"/>
    <property type="match status" value="1"/>
</dbReference>
<dbReference type="NCBIfam" id="TIGR00229">
    <property type="entry name" value="sensory_box"/>
    <property type="match status" value="1"/>
</dbReference>
<evidence type="ECO:0000256" key="3">
    <source>
        <dbReference type="ARBA" id="ARBA00022553"/>
    </source>
</evidence>
<dbReference type="InterPro" id="IPR035965">
    <property type="entry name" value="PAS-like_dom_sf"/>
</dbReference>
<evidence type="ECO:0000256" key="1">
    <source>
        <dbReference type="ARBA" id="ARBA00000085"/>
    </source>
</evidence>
<dbReference type="Gene3D" id="3.30.450.40">
    <property type="match status" value="1"/>
</dbReference>
<keyword evidence="7" id="KW-0812">Transmembrane</keyword>
<dbReference type="InterPro" id="IPR003661">
    <property type="entry name" value="HisK_dim/P_dom"/>
</dbReference>
<evidence type="ECO:0000256" key="5">
    <source>
        <dbReference type="ARBA" id="ARBA00022777"/>
    </source>
</evidence>
<evidence type="ECO:0000313" key="11">
    <source>
        <dbReference type="Proteomes" id="UP000663651"/>
    </source>
</evidence>
<keyword evidence="11" id="KW-1185">Reference proteome</keyword>
<name>A0ABX7Q696_9BACT</name>
<dbReference type="Gene3D" id="3.30.565.10">
    <property type="entry name" value="Histidine kinase-like ATPase, C-terminal domain"/>
    <property type="match status" value="1"/>
</dbReference>
<dbReference type="InterPro" id="IPR004358">
    <property type="entry name" value="Sig_transdc_His_kin-like_C"/>
</dbReference>
<dbReference type="InterPro" id="IPR005467">
    <property type="entry name" value="His_kinase_dom"/>
</dbReference>
<dbReference type="CDD" id="cd00082">
    <property type="entry name" value="HisKA"/>
    <property type="match status" value="1"/>
</dbReference>
<dbReference type="InterPro" id="IPR003018">
    <property type="entry name" value="GAF"/>
</dbReference>
<dbReference type="InterPro" id="IPR036097">
    <property type="entry name" value="HisK_dim/P_sf"/>
</dbReference>
<dbReference type="PROSITE" id="PS50112">
    <property type="entry name" value="PAS"/>
    <property type="match status" value="1"/>
</dbReference>
<dbReference type="SMART" id="SM00388">
    <property type="entry name" value="HisKA"/>
    <property type="match status" value="1"/>
</dbReference>
<dbReference type="Gene3D" id="1.10.287.130">
    <property type="match status" value="1"/>
</dbReference>
<dbReference type="SUPFAM" id="SSF55785">
    <property type="entry name" value="PYP-like sensor domain (PAS domain)"/>
    <property type="match status" value="1"/>
</dbReference>
<keyword evidence="5" id="KW-0418">Kinase</keyword>
<evidence type="ECO:0000313" key="10">
    <source>
        <dbReference type="EMBL" id="QSV46972.1"/>
    </source>
</evidence>
<keyword evidence="3" id="KW-0597">Phosphoprotein</keyword>
<dbReference type="PRINTS" id="PR00344">
    <property type="entry name" value="BCTRLSENSOR"/>
</dbReference>
<keyword evidence="7" id="KW-0472">Membrane</keyword>
<feature type="region of interest" description="Disordered" evidence="6">
    <location>
        <begin position="691"/>
        <end position="717"/>
    </location>
</feature>